<evidence type="ECO:0000313" key="3">
    <source>
        <dbReference type="EMBL" id="QDO94391.1"/>
    </source>
</evidence>
<dbReference type="Pfam" id="PF02321">
    <property type="entry name" value="OEP"/>
    <property type="match status" value="2"/>
</dbReference>
<dbReference type="PROSITE" id="PS51257">
    <property type="entry name" value="PROKAR_LIPOPROTEIN"/>
    <property type="match status" value="1"/>
</dbReference>
<dbReference type="NCBIfam" id="TIGR01845">
    <property type="entry name" value="outer_NodT"/>
    <property type="match status" value="1"/>
</dbReference>
<proteinExistence type="inferred from homology"/>
<keyword evidence="2" id="KW-0449">Lipoprotein</keyword>
<keyword evidence="2" id="KW-0812">Transmembrane</keyword>
<dbReference type="Gene3D" id="2.20.200.10">
    <property type="entry name" value="Outer membrane efflux proteins (OEP)"/>
    <property type="match status" value="1"/>
</dbReference>
<comment type="subcellular location">
    <subcellularLocation>
        <location evidence="2">Cell membrane</location>
        <topology evidence="2">Lipid-anchor</topology>
    </subcellularLocation>
</comment>
<dbReference type="PANTHER" id="PTHR30203">
    <property type="entry name" value="OUTER MEMBRANE CATION EFFLUX PROTEIN"/>
    <property type="match status" value="1"/>
</dbReference>
<dbReference type="InterPro" id="IPR010131">
    <property type="entry name" value="MdtP/NodT-like"/>
</dbReference>
<keyword evidence="2" id="KW-1134">Transmembrane beta strand</keyword>
<keyword evidence="2" id="KW-0472">Membrane</keyword>
<accession>A0A516GS86</accession>
<name>A0A516GS86_9FLAO</name>
<organism evidence="3 4">
    <name type="scientific">Formosa sediminum</name>
    <dbReference type="NCBI Taxonomy" id="2594004"/>
    <lineage>
        <taxon>Bacteria</taxon>
        <taxon>Pseudomonadati</taxon>
        <taxon>Bacteroidota</taxon>
        <taxon>Flavobacteriia</taxon>
        <taxon>Flavobacteriales</taxon>
        <taxon>Flavobacteriaceae</taxon>
        <taxon>Formosa</taxon>
    </lineage>
</organism>
<dbReference type="RefSeq" id="WP_143381276.1">
    <property type="nucleotide sequence ID" value="NZ_CP041637.1"/>
</dbReference>
<dbReference type="GO" id="GO:0015562">
    <property type="term" value="F:efflux transmembrane transporter activity"/>
    <property type="evidence" value="ECO:0007669"/>
    <property type="project" value="InterPro"/>
</dbReference>
<evidence type="ECO:0000256" key="1">
    <source>
        <dbReference type="ARBA" id="ARBA00007613"/>
    </source>
</evidence>
<keyword evidence="4" id="KW-1185">Reference proteome</keyword>
<evidence type="ECO:0000313" key="4">
    <source>
        <dbReference type="Proteomes" id="UP000319209"/>
    </source>
</evidence>
<dbReference type="SUPFAM" id="SSF56954">
    <property type="entry name" value="Outer membrane efflux proteins (OEP)"/>
    <property type="match status" value="1"/>
</dbReference>
<comment type="similarity">
    <text evidence="1 2">Belongs to the outer membrane factor (OMF) (TC 1.B.17) family.</text>
</comment>
<dbReference type="Gene3D" id="1.20.1600.10">
    <property type="entry name" value="Outer membrane efflux proteins (OEP)"/>
    <property type="match status" value="1"/>
</dbReference>
<dbReference type="OrthoDB" id="9770517at2"/>
<reference evidence="3 4" key="1">
    <citation type="submission" date="2019-07" db="EMBL/GenBank/DDBJ databases">
        <title>Genome sequencing for Formosa sp. PS13.</title>
        <authorList>
            <person name="Park S.-J."/>
        </authorList>
    </citation>
    <scope>NUCLEOTIDE SEQUENCE [LARGE SCALE GENOMIC DNA]</scope>
    <source>
        <strain evidence="3 4">PS13</strain>
    </source>
</reference>
<evidence type="ECO:0000256" key="2">
    <source>
        <dbReference type="RuleBase" id="RU362097"/>
    </source>
</evidence>
<dbReference type="KEGG" id="fop:FNB79_10600"/>
<dbReference type="GO" id="GO:0005886">
    <property type="term" value="C:plasma membrane"/>
    <property type="evidence" value="ECO:0007669"/>
    <property type="project" value="UniProtKB-SubCell"/>
</dbReference>
<dbReference type="AlphaFoldDB" id="A0A516GS86"/>
<dbReference type="Proteomes" id="UP000319209">
    <property type="component" value="Chromosome"/>
</dbReference>
<dbReference type="PANTHER" id="PTHR30203:SF33">
    <property type="entry name" value="BLR4455 PROTEIN"/>
    <property type="match status" value="1"/>
</dbReference>
<sequence length="464" mass="52425">MLLKSNSCHFKYTYLVYGVFIACFSCAPKFSEIPLPIEDVQSFSTTGEAALNDKWWLAFEDEQLNVLIDSAMQRNFDLAATWQQFVAAQATVAQAVSNKWPQIEARAQTAENFPLNDFTGGENTQVGLSAAYEIDIWGRIGTAVQAEKFNAQASLYDYRAAALSLSAEIATTWYQIIAAKKQLDLTAYQIKTNEDIISLMRSRFVGGQIRSVDLLRQAQLLESTREQHIIYQTNLQVLQHQLAVLLGKQPQGAYTFNTDHFPELPALPETGLSLELVRRRPDLQQSYAVLLSADRAMAAAVRNKYPRISIQIDGQLRSNNFANLFENWAYSLAGNILAPLFYGGQLQAEVDAAEAIKQQRLYEYGQATLVAFQEVEDGLTQDLMQLQRTENIKRQLALSQKSNAQLRIEFLNGYSPYLDILIGLNQEQQLRRDYIDAQLRQILMRINLYRALAGSFDTGRTLED</sequence>
<dbReference type="InterPro" id="IPR003423">
    <property type="entry name" value="OMP_efflux"/>
</dbReference>
<gene>
    <name evidence="3" type="ORF">FNB79_10600</name>
</gene>
<keyword evidence="2" id="KW-0564">Palmitate</keyword>
<protein>
    <submittedName>
        <fullName evidence="3">TolC family protein</fullName>
    </submittedName>
</protein>
<dbReference type="EMBL" id="CP041637">
    <property type="protein sequence ID" value="QDO94391.1"/>
    <property type="molecule type" value="Genomic_DNA"/>
</dbReference>